<comment type="similarity">
    <text evidence="1">Belongs to the AHA1 family.</text>
</comment>
<keyword evidence="4" id="KW-1185">Reference proteome</keyword>
<dbReference type="EMBL" id="JAAVLX010000003">
    <property type="protein sequence ID" value="NOJ39752.1"/>
    <property type="molecule type" value="Genomic_DNA"/>
</dbReference>
<sequence length="160" mass="17661">MSKLTLKTEGDTHVVVVRHFAATPEAVFRAHTEPALIQKWLLGPEGWTMPVCINEARPGGKIRYEWSNGQGGGFHITGEFIEVVPFSRLVHVERMHLPDPTPDNHVETNFAPDGAGTLMTMRMTLPDAAARAAMLSSGMEQGMEASYVRLESFINSFPRA</sequence>
<evidence type="ECO:0000313" key="3">
    <source>
        <dbReference type="EMBL" id="NOJ39752.1"/>
    </source>
</evidence>
<evidence type="ECO:0000259" key="2">
    <source>
        <dbReference type="Pfam" id="PF08327"/>
    </source>
</evidence>
<dbReference type="InterPro" id="IPR023393">
    <property type="entry name" value="START-like_dom_sf"/>
</dbReference>
<dbReference type="InterPro" id="IPR013538">
    <property type="entry name" value="ASHA1/2-like_C"/>
</dbReference>
<dbReference type="Gene3D" id="3.30.530.20">
    <property type="match status" value="1"/>
</dbReference>
<reference evidence="3 4" key="1">
    <citation type="submission" date="2020-03" db="EMBL/GenBank/DDBJ databases">
        <title>Bradyrhizobium diversity isolated from nodules of Indigofera sp.</title>
        <authorList>
            <person name="Klepa M."/>
            <person name="Helene L."/>
            <person name="Hungria M."/>
        </authorList>
    </citation>
    <scope>NUCLEOTIDE SEQUENCE [LARGE SCALE GENOMIC DNA]</scope>
    <source>
        <strain evidence="3 4">WSM 1791</strain>
    </source>
</reference>
<feature type="domain" description="Activator of Hsp90 ATPase homologue 1/2-like C-terminal" evidence="2">
    <location>
        <begin position="22"/>
        <end position="153"/>
    </location>
</feature>
<organism evidence="3 4">
    <name type="scientific">Bradyrhizobium australiense</name>
    <dbReference type="NCBI Taxonomy" id="2721161"/>
    <lineage>
        <taxon>Bacteria</taxon>
        <taxon>Pseudomonadati</taxon>
        <taxon>Pseudomonadota</taxon>
        <taxon>Alphaproteobacteria</taxon>
        <taxon>Hyphomicrobiales</taxon>
        <taxon>Nitrobacteraceae</taxon>
        <taxon>Bradyrhizobium</taxon>
    </lineage>
</organism>
<gene>
    <name evidence="3" type="ORF">HCN58_09085</name>
</gene>
<name>A0A7Y4LUV6_9BRAD</name>
<dbReference type="Pfam" id="PF08327">
    <property type="entry name" value="AHSA1"/>
    <property type="match status" value="1"/>
</dbReference>
<dbReference type="RefSeq" id="WP_171579017.1">
    <property type="nucleotide sequence ID" value="NZ_JAAVLX010000003.1"/>
</dbReference>
<accession>A0A7Y4LUV6</accession>
<dbReference type="AlphaFoldDB" id="A0A7Y4LUV6"/>
<proteinExistence type="inferred from homology"/>
<dbReference type="SUPFAM" id="SSF55961">
    <property type="entry name" value="Bet v1-like"/>
    <property type="match status" value="1"/>
</dbReference>
<evidence type="ECO:0000313" key="4">
    <source>
        <dbReference type="Proteomes" id="UP000544122"/>
    </source>
</evidence>
<comment type="caution">
    <text evidence="3">The sequence shown here is derived from an EMBL/GenBank/DDBJ whole genome shotgun (WGS) entry which is preliminary data.</text>
</comment>
<evidence type="ECO:0000256" key="1">
    <source>
        <dbReference type="ARBA" id="ARBA00006817"/>
    </source>
</evidence>
<protein>
    <recommendedName>
        <fullName evidence="2">Activator of Hsp90 ATPase homologue 1/2-like C-terminal domain-containing protein</fullName>
    </recommendedName>
</protein>
<dbReference type="Proteomes" id="UP000544122">
    <property type="component" value="Unassembled WGS sequence"/>
</dbReference>